<dbReference type="RefSeq" id="WP_380040452.1">
    <property type="nucleotide sequence ID" value="NZ_JBHSEH010000018.1"/>
</dbReference>
<accession>A0ABV8XRH6</accession>
<proteinExistence type="predicted"/>
<dbReference type="Proteomes" id="UP001595998">
    <property type="component" value="Unassembled WGS sequence"/>
</dbReference>
<dbReference type="EMBL" id="JBHSEH010000018">
    <property type="protein sequence ID" value="MFC4427202.1"/>
    <property type="molecule type" value="Genomic_DNA"/>
</dbReference>
<evidence type="ECO:0000313" key="2">
    <source>
        <dbReference type="Proteomes" id="UP001595998"/>
    </source>
</evidence>
<comment type="caution">
    <text evidence="1">The sequence shown here is derived from an EMBL/GenBank/DDBJ whole genome shotgun (WGS) entry which is preliminary data.</text>
</comment>
<organism evidence="1 2">
    <name type="scientific">Deinococcus navajonensis</name>
    <dbReference type="NCBI Taxonomy" id="309884"/>
    <lineage>
        <taxon>Bacteria</taxon>
        <taxon>Thermotogati</taxon>
        <taxon>Deinococcota</taxon>
        <taxon>Deinococci</taxon>
        <taxon>Deinococcales</taxon>
        <taxon>Deinococcaceae</taxon>
        <taxon>Deinococcus</taxon>
    </lineage>
</organism>
<evidence type="ECO:0000313" key="1">
    <source>
        <dbReference type="EMBL" id="MFC4427202.1"/>
    </source>
</evidence>
<name>A0ABV8XRH6_9DEIO</name>
<gene>
    <name evidence="1" type="ORF">ACFOZ9_13375</name>
</gene>
<protein>
    <submittedName>
        <fullName evidence="1">Uncharacterized protein</fullName>
    </submittedName>
</protein>
<reference evidence="2" key="1">
    <citation type="journal article" date="2019" name="Int. J. Syst. Evol. Microbiol.">
        <title>The Global Catalogue of Microorganisms (GCM) 10K type strain sequencing project: providing services to taxonomists for standard genome sequencing and annotation.</title>
        <authorList>
            <consortium name="The Broad Institute Genomics Platform"/>
            <consortium name="The Broad Institute Genome Sequencing Center for Infectious Disease"/>
            <person name="Wu L."/>
            <person name="Ma J."/>
        </authorList>
    </citation>
    <scope>NUCLEOTIDE SEQUENCE [LARGE SCALE GENOMIC DNA]</scope>
    <source>
        <strain evidence="2">CCUG 56029</strain>
    </source>
</reference>
<sequence length="96" mass="11033">MSSSTERWYNQPEILALKQQTIAEAHLIFDRLEPPEGVQLELNDEGFTLHLRLTAPEGVLRETWVSWEDCGLDAAFILWSYLHLQLPPSTQDQGIQ</sequence>
<keyword evidence="2" id="KW-1185">Reference proteome</keyword>